<sequence>MRPRITPDEAQKLWNDYQSGDMYALANIMQAYYSDLFHWGLRLHGEREFVKDCIQDMFVNLWKSQQSARAGSLPAAIVSNVRSYLLVALKTRILRELSKKHVTHQSMLSDEYSFSVEFSSDLRLIDEEHEIYQVRKLEGVLNNLSERQKELIYLRFYQSLSFEQIAEVMNLSRQSVYNLLQKSLGSLRKHYDVSS</sequence>
<reference evidence="7" key="1">
    <citation type="submission" date="2016-10" db="EMBL/GenBank/DDBJ databases">
        <authorList>
            <person name="Varghese N."/>
            <person name="Submissions S."/>
        </authorList>
    </citation>
    <scope>NUCLEOTIDE SEQUENCE [LARGE SCALE GENOMIC DNA]</scope>
    <source>
        <strain evidence="7">DSM 25329</strain>
    </source>
</reference>
<name>A0A1G7Y4F3_9BACT</name>
<evidence type="ECO:0000259" key="5">
    <source>
        <dbReference type="Pfam" id="PF04545"/>
    </source>
</evidence>
<dbReference type="SUPFAM" id="SSF88946">
    <property type="entry name" value="Sigma2 domain of RNA polymerase sigma factors"/>
    <property type="match status" value="1"/>
</dbReference>
<evidence type="ECO:0000313" key="6">
    <source>
        <dbReference type="EMBL" id="SDG91358.1"/>
    </source>
</evidence>
<keyword evidence="2" id="KW-0805">Transcription regulation</keyword>
<dbReference type="InterPro" id="IPR013325">
    <property type="entry name" value="RNA_pol_sigma_r2"/>
</dbReference>
<evidence type="ECO:0000256" key="4">
    <source>
        <dbReference type="ARBA" id="ARBA00023163"/>
    </source>
</evidence>
<dbReference type="Gene3D" id="1.10.10.10">
    <property type="entry name" value="Winged helix-like DNA-binding domain superfamily/Winged helix DNA-binding domain"/>
    <property type="match status" value="1"/>
</dbReference>
<organism evidence="6 7">
    <name type="scientific">Dyadobacter soli</name>
    <dbReference type="NCBI Taxonomy" id="659014"/>
    <lineage>
        <taxon>Bacteria</taxon>
        <taxon>Pseudomonadati</taxon>
        <taxon>Bacteroidota</taxon>
        <taxon>Cytophagia</taxon>
        <taxon>Cytophagales</taxon>
        <taxon>Spirosomataceae</taxon>
        <taxon>Dyadobacter</taxon>
    </lineage>
</organism>
<dbReference type="Gene3D" id="1.10.1740.10">
    <property type="match status" value="1"/>
</dbReference>
<dbReference type="GO" id="GO:0006352">
    <property type="term" value="P:DNA-templated transcription initiation"/>
    <property type="evidence" value="ECO:0007669"/>
    <property type="project" value="InterPro"/>
</dbReference>
<dbReference type="CDD" id="cd06171">
    <property type="entry name" value="Sigma70_r4"/>
    <property type="match status" value="1"/>
</dbReference>
<dbReference type="InterPro" id="IPR007630">
    <property type="entry name" value="RNA_pol_sigma70_r4"/>
</dbReference>
<dbReference type="GO" id="GO:0016987">
    <property type="term" value="F:sigma factor activity"/>
    <property type="evidence" value="ECO:0007669"/>
    <property type="project" value="UniProtKB-KW"/>
</dbReference>
<keyword evidence="3" id="KW-0731">Sigma factor</keyword>
<dbReference type="NCBIfam" id="TIGR02937">
    <property type="entry name" value="sigma70-ECF"/>
    <property type="match status" value="1"/>
</dbReference>
<evidence type="ECO:0000256" key="3">
    <source>
        <dbReference type="ARBA" id="ARBA00023082"/>
    </source>
</evidence>
<accession>A0A1G7Y4F3</accession>
<feature type="domain" description="RNA polymerase sigma-70 region 4" evidence="5">
    <location>
        <begin position="140"/>
        <end position="189"/>
    </location>
</feature>
<gene>
    <name evidence="6" type="ORF">SAMN04487996_12550</name>
</gene>
<dbReference type="RefSeq" id="WP_090157051.1">
    <property type="nucleotide sequence ID" value="NZ_FNAN01000025.1"/>
</dbReference>
<dbReference type="SUPFAM" id="SSF88659">
    <property type="entry name" value="Sigma3 and sigma4 domains of RNA polymerase sigma factors"/>
    <property type="match status" value="1"/>
</dbReference>
<dbReference type="InterPro" id="IPR014284">
    <property type="entry name" value="RNA_pol_sigma-70_dom"/>
</dbReference>
<dbReference type="InterPro" id="IPR036388">
    <property type="entry name" value="WH-like_DNA-bd_sf"/>
</dbReference>
<proteinExistence type="inferred from homology"/>
<dbReference type="Pfam" id="PF04545">
    <property type="entry name" value="Sigma70_r4"/>
    <property type="match status" value="1"/>
</dbReference>
<evidence type="ECO:0000256" key="1">
    <source>
        <dbReference type="ARBA" id="ARBA00010641"/>
    </source>
</evidence>
<evidence type="ECO:0000313" key="7">
    <source>
        <dbReference type="Proteomes" id="UP000198748"/>
    </source>
</evidence>
<dbReference type="STRING" id="659014.SAMN04487996_12550"/>
<dbReference type="InterPro" id="IPR013324">
    <property type="entry name" value="RNA_pol_sigma_r3/r4-like"/>
</dbReference>
<dbReference type="PANTHER" id="PTHR43133:SF46">
    <property type="entry name" value="RNA POLYMERASE SIGMA-70 FACTOR ECF SUBFAMILY"/>
    <property type="match status" value="1"/>
</dbReference>
<dbReference type="OrthoDB" id="9150024at2"/>
<dbReference type="EMBL" id="FNAN01000025">
    <property type="protein sequence ID" value="SDG91358.1"/>
    <property type="molecule type" value="Genomic_DNA"/>
</dbReference>
<keyword evidence="7" id="KW-1185">Reference proteome</keyword>
<protein>
    <submittedName>
        <fullName evidence="6">RNA polymerase sigma factor, sigma-70 family</fullName>
    </submittedName>
</protein>
<dbReference type="AlphaFoldDB" id="A0A1G7Y4F3"/>
<evidence type="ECO:0000256" key="2">
    <source>
        <dbReference type="ARBA" id="ARBA00023015"/>
    </source>
</evidence>
<dbReference type="PANTHER" id="PTHR43133">
    <property type="entry name" value="RNA POLYMERASE ECF-TYPE SIGMA FACTO"/>
    <property type="match status" value="1"/>
</dbReference>
<dbReference type="Proteomes" id="UP000198748">
    <property type="component" value="Unassembled WGS sequence"/>
</dbReference>
<comment type="similarity">
    <text evidence="1">Belongs to the sigma-70 factor family. ECF subfamily.</text>
</comment>
<keyword evidence="4" id="KW-0804">Transcription</keyword>
<dbReference type="InterPro" id="IPR039425">
    <property type="entry name" value="RNA_pol_sigma-70-like"/>
</dbReference>